<gene>
    <name evidence="2" type="ORF">SAMN05660235_00901</name>
</gene>
<accession>A0A1G7JGZ8</accession>
<dbReference type="AlphaFoldDB" id="A0A1G7JGZ8"/>
<protein>
    <submittedName>
        <fullName evidence="2">Sporulation protein YunB</fullName>
    </submittedName>
</protein>
<keyword evidence="3" id="KW-1185">Reference proteome</keyword>
<feature type="transmembrane region" description="Helical" evidence="1">
    <location>
        <begin position="12"/>
        <end position="30"/>
    </location>
</feature>
<name>A0A1G7JGZ8_9FIRM</name>
<dbReference type="Pfam" id="PF09560">
    <property type="entry name" value="Spore_YunB"/>
    <property type="match status" value="1"/>
</dbReference>
<organism evidence="2 3">
    <name type="scientific">Sporolituus thermophilus DSM 23256</name>
    <dbReference type="NCBI Taxonomy" id="1123285"/>
    <lineage>
        <taxon>Bacteria</taxon>
        <taxon>Bacillati</taxon>
        <taxon>Bacillota</taxon>
        <taxon>Negativicutes</taxon>
        <taxon>Selenomonadales</taxon>
        <taxon>Sporomusaceae</taxon>
        <taxon>Sporolituus</taxon>
    </lineage>
</organism>
<keyword evidence="1" id="KW-0812">Transmembrane</keyword>
<sequence length="227" mass="25045">MRFSVRKKSSVPLFAIMGLLLFSLVAYVFWRVEVHLKPTLMAIAEARATAIATQTINNVINDKVSRTIEPQTLVTVRFDSKGRVVLIQPNAMEFNKLAADTTIKVQDALHTITEEKIYIPIGQVLGSQILASWGPKILVTIIPMGTVQVKVVDKFEQAGINQTRHMVYLMATTQIRIVVPLVSKSISVHTQVPVAEYVVVGEVPNTYVQFPFPLPNDAQGGNGNGHN</sequence>
<proteinExistence type="predicted"/>
<dbReference type="RefSeq" id="WP_093688514.1">
    <property type="nucleotide sequence ID" value="NZ_FNBU01000005.1"/>
</dbReference>
<dbReference type="STRING" id="1123285.SAMN05660235_00901"/>
<dbReference type="NCBIfam" id="TIGR02832">
    <property type="entry name" value="spo_yunB"/>
    <property type="match status" value="1"/>
</dbReference>
<dbReference type="InterPro" id="IPR014197">
    <property type="entry name" value="Sporulation_prot_YunB"/>
</dbReference>
<dbReference type="EMBL" id="FNBU01000005">
    <property type="protein sequence ID" value="SDF24183.1"/>
    <property type="molecule type" value="Genomic_DNA"/>
</dbReference>
<evidence type="ECO:0000313" key="2">
    <source>
        <dbReference type="EMBL" id="SDF24183.1"/>
    </source>
</evidence>
<evidence type="ECO:0000313" key="3">
    <source>
        <dbReference type="Proteomes" id="UP000243333"/>
    </source>
</evidence>
<evidence type="ECO:0000256" key="1">
    <source>
        <dbReference type="SAM" id="Phobius"/>
    </source>
</evidence>
<reference evidence="3" key="1">
    <citation type="submission" date="2016-10" db="EMBL/GenBank/DDBJ databases">
        <authorList>
            <person name="Varghese N."/>
            <person name="Submissions S."/>
        </authorList>
    </citation>
    <scope>NUCLEOTIDE SEQUENCE [LARGE SCALE GENOMIC DNA]</scope>
    <source>
        <strain evidence="3">DSM 23256</strain>
    </source>
</reference>
<dbReference type="OrthoDB" id="1649278at2"/>
<dbReference type="Proteomes" id="UP000243333">
    <property type="component" value="Unassembled WGS sequence"/>
</dbReference>
<keyword evidence="1" id="KW-1133">Transmembrane helix</keyword>
<dbReference type="PIRSF" id="PIRSF021383">
    <property type="entry name" value="YunB"/>
    <property type="match status" value="1"/>
</dbReference>
<keyword evidence="1" id="KW-0472">Membrane</keyword>